<keyword evidence="2" id="KW-1185">Reference proteome</keyword>
<evidence type="ECO:0000313" key="2">
    <source>
        <dbReference type="Proteomes" id="UP000234382"/>
    </source>
</evidence>
<gene>
    <name evidence="1" type="ORF">BI49514_02991</name>
</gene>
<dbReference type="Gene3D" id="3.30.450.380">
    <property type="match status" value="1"/>
</dbReference>
<reference evidence="2" key="1">
    <citation type="submission" date="2017-03" db="EMBL/GenBank/DDBJ databases">
        <authorList>
            <person name="Monnet C."/>
        </authorList>
    </citation>
    <scope>NUCLEOTIDE SEQUENCE [LARGE SCALE GENOMIC DNA]</scope>
    <source>
        <strain evidence="2">ATCC 49514</strain>
    </source>
</reference>
<organism evidence="1 2">
    <name type="scientific">Brevibacterium iodinum ATCC 49514</name>
    <dbReference type="NCBI Taxonomy" id="1255616"/>
    <lineage>
        <taxon>Bacteria</taxon>
        <taxon>Bacillati</taxon>
        <taxon>Actinomycetota</taxon>
        <taxon>Actinomycetes</taxon>
        <taxon>Micrococcales</taxon>
        <taxon>Brevibacteriaceae</taxon>
        <taxon>Brevibacterium</taxon>
    </lineage>
</organism>
<name>A0A2H1KFG3_9MICO</name>
<dbReference type="AlphaFoldDB" id="A0A2H1KFG3"/>
<evidence type="ECO:0000313" key="1">
    <source>
        <dbReference type="EMBL" id="SMX98328.1"/>
    </source>
</evidence>
<proteinExistence type="predicted"/>
<dbReference type="Proteomes" id="UP000234382">
    <property type="component" value="Unassembled WGS sequence"/>
</dbReference>
<sequence>MIGQGFRVEATEVITSEVHKRIRDLDVDPRADIQRSRELIRTVIAEYDERSLVADLPLLEDKEATFRHIDNQLSGFGALQDYFDDPHVEEIWVNSPSEVFIAVDGIHQLTTTKLSSGELDDLIERMLRTSGRRVDLSKPSF</sequence>
<accession>A0A2H1KFG3</accession>
<protein>
    <submittedName>
        <fullName evidence="1">Pilus assembly protein CpaF</fullName>
    </submittedName>
</protein>
<dbReference type="EMBL" id="FXYX01000030">
    <property type="protein sequence ID" value="SMX98328.1"/>
    <property type="molecule type" value="Genomic_DNA"/>
</dbReference>